<reference evidence="1" key="2">
    <citation type="journal article" date="2014" name="ISME J.">
        <title>Microbial stratification in low pH oxic and suboxic macroscopic growths along an acid mine drainage.</title>
        <authorList>
            <person name="Mendez-Garcia C."/>
            <person name="Mesa V."/>
            <person name="Sprenger R.R."/>
            <person name="Richter M."/>
            <person name="Diez M.S."/>
            <person name="Solano J."/>
            <person name="Bargiela R."/>
            <person name="Golyshina O.V."/>
            <person name="Manteca A."/>
            <person name="Ramos J.L."/>
            <person name="Gallego J.R."/>
            <person name="Llorente I."/>
            <person name="Martins Dos Santos V.A."/>
            <person name="Jensen O.N."/>
            <person name="Pelaez A.I."/>
            <person name="Sanchez J."/>
            <person name="Ferrer M."/>
        </authorList>
    </citation>
    <scope>NUCLEOTIDE SEQUENCE</scope>
</reference>
<organism evidence="1">
    <name type="scientific">mine drainage metagenome</name>
    <dbReference type="NCBI Taxonomy" id="410659"/>
    <lineage>
        <taxon>unclassified sequences</taxon>
        <taxon>metagenomes</taxon>
        <taxon>ecological metagenomes</taxon>
    </lineage>
</organism>
<dbReference type="Pfam" id="PF08843">
    <property type="entry name" value="AbiEii"/>
    <property type="match status" value="1"/>
</dbReference>
<reference evidence="1" key="1">
    <citation type="submission" date="2013-08" db="EMBL/GenBank/DDBJ databases">
        <authorList>
            <person name="Mendez C."/>
            <person name="Richter M."/>
            <person name="Ferrer M."/>
            <person name="Sanchez J."/>
        </authorList>
    </citation>
    <scope>NUCLEOTIDE SEQUENCE</scope>
</reference>
<protein>
    <submittedName>
        <fullName evidence="1">Protein containing DUF1814</fullName>
    </submittedName>
</protein>
<dbReference type="EMBL" id="AUZX01000992">
    <property type="protein sequence ID" value="EQD80044.1"/>
    <property type="molecule type" value="Genomic_DNA"/>
</dbReference>
<feature type="non-terminal residue" evidence="1">
    <location>
        <position position="158"/>
    </location>
</feature>
<comment type="caution">
    <text evidence="1">The sequence shown here is derived from an EMBL/GenBank/DDBJ whole genome shotgun (WGS) entry which is preliminary data.</text>
</comment>
<name>T1DFA6_9ZZZZ</name>
<accession>T1DFA6</accession>
<evidence type="ECO:0000313" key="1">
    <source>
        <dbReference type="EMBL" id="EQD80044.1"/>
    </source>
</evidence>
<proteinExistence type="predicted"/>
<gene>
    <name evidence="1" type="ORF">B1A_01302</name>
</gene>
<dbReference type="AlphaFoldDB" id="T1DFA6"/>
<dbReference type="InterPro" id="IPR014942">
    <property type="entry name" value="AbiEii"/>
</dbReference>
<sequence>MLQAMADVSFDDWFEYTIGPPVMDLTAAPYGGVRYSVETRMDGRIFARFHLDAGVGDVVIQPLETIECHDWLGFAGIEKPRVRMISREQQFAEKIHAYTLPRSSPNSRVKDLVDLALLIADNQLDRRRVINALHLTFDRRGTHALPTRLSVPPPDWQT</sequence>